<comment type="caution">
    <text evidence="1">The sequence shown here is derived from an EMBL/GenBank/DDBJ whole genome shotgun (WGS) entry which is preliminary data.</text>
</comment>
<dbReference type="RefSeq" id="WP_336728760.1">
    <property type="nucleotide sequence ID" value="NZ_JBBBOO010000001.1"/>
</dbReference>
<accession>A0ABU8JFX5</accession>
<evidence type="ECO:0000313" key="2">
    <source>
        <dbReference type="Proteomes" id="UP001359469"/>
    </source>
</evidence>
<name>A0ABU8JFX5_DICCH</name>
<keyword evidence="2" id="KW-1185">Reference proteome</keyword>
<reference evidence="1 2" key="1">
    <citation type="submission" date="2024-03" db="EMBL/GenBank/DDBJ databases">
        <title>Analysis of soft rot Pectobacteriaceae population diversity in US potato growing regions between 2016 and 2022.</title>
        <authorList>
            <person name="Ma X."/>
            <person name="Zhang X."/>
            <person name="Stodghill P."/>
            <person name="Rioux R."/>
            <person name="Babler B."/>
            <person name="Shrestha S."/>
            <person name="Babler B."/>
            <person name="Rivedal H."/>
            <person name="Frost K."/>
            <person name="Hao J."/>
            <person name="Secor G."/>
            <person name="Swingle B."/>
        </authorList>
    </citation>
    <scope>NUCLEOTIDE SEQUENCE [LARGE SCALE GENOMIC DNA]</scope>
    <source>
        <strain evidence="1 2">SR64</strain>
    </source>
</reference>
<dbReference type="Proteomes" id="UP001359469">
    <property type="component" value="Unassembled WGS sequence"/>
</dbReference>
<dbReference type="EMBL" id="JBBBOO010000001">
    <property type="protein sequence ID" value="MEI7062224.1"/>
    <property type="molecule type" value="Genomic_DNA"/>
</dbReference>
<protein>
    <submittedName>
        <fullName evidence="1">Baseplate J/gp47 family protein</fullName>
    </submittedName>
</protein>
<proteinExistence type="predicted"/>
<sequence>MTVHWNPPLPPPAASQRRRLPPALEEGAFLADEMSFETLLVLASDIAAQLSFDAGNGPTAGNWQTLFAKSEVTGMAIILSFDTALEQSRFRQAQSHGMGNTLAYLIALYANLDRWYRAFLPVHTTSADHIKLTIQTILKTQLVRPFQYVVILAQALDGYRQSLLADPRLTALDPLWGIRHDNGRFIASEQQQLLQQQLPGIQVLEEQLQLCFSAAINAVSQLQADCRSHLQQALSHADHSPEVALYLTFLTLFTRAQARLNRFTTRHLDFYYRRVLRQQPQPLAADAVFLKLTLESPSASPVLLERGVVFSRGQDARLHDRLYCSDQPLRVTDAEVKQVHSLLLKRDPLMSPERELDFITAIHSDSLWPWDHQQPRSRTLLSLFGETPALQRHPSPSAPGFAIIDPVLYLPEGRRQVSLTVTLVDAQQSWLVQQLYLLRDASSPALLRKRLTTLLLTLAHAMAPLLPDDAAPALLDALTAALSSRQLQALQQSDDDDAISLLYQYFLTGVLRQTQDPACYCRALGHLFSRQCLSRRRWLNDEEQRRILARSRRLLPAASQLLLEKLFNGHRQASFYRLCSELFTLRISTENGWQPITAYRLHPLCADDDGRYGFRLTFTLLPGFDAVIPCDPALHGDIWHYHAPALQLAIKPETPFFPYSVLRDFVLGPLTLSTQVSGVRTLQLYTPDGQADAGKLFYPFGAQPVGQSALTIASYELARKQVQEVTLAIDWANLPGGSGGFRQHYRGYPGDDDNRRFNAQLSVLREGEWRLVGAPTALFAETAGSERLRPDIQLHADLKQTFQPTRPAIDADDFRFDHTSRNGMLRLSLCEPEHAFGHHQYALLLSQTLLHNAKRRTPLPLPNPPYTPAINRLTLSYRACSRLYPGRTDPTPAPDSHLLHLHPFGHEVRYPAANGDDAARAVTFFPRYDDDGSLFIGLQASSLTGMLNLFFQLDDQAAPTAIRHRQAFQWCYLVDNAWRELPPHQVIADTTCGFITSGIITLELPPDINDRHTIMPDRLYWLRVSTRQGIGEYANCLHVATHVVRARRQWPQGQDDDDDVTPPPAVEPGWRALSPPAGLGPLSLMLPLNDGAPRESTRQFRQRVSERLRHKGRALTGWDYERLVLQHFAGIEQVRCFPHTRFGVPGHHPGQVLLLVRQRHSPCRHQPCDALHTSAALLHRIQSWLQTIAPPGADIAVRSPVYDRVQVRCTVAFQPGHHPGQALRRLNRDISAYLCPWREDSISQGFGFPVALHQIESFIAHLDYVRFVTGFSLITLRQRSADTHDSRALQWQLFDSAAGAPKNNTGVPTANSPHLTGLSPRYPWNIILPVEQHDLRLSADLRPLPPEKIGIGDLIIGDSFITVR</sequence>
<gene>
    <name evidence="1" type="ORF">WCU84_00810</name>
</gene>
<organism evidence="1 2">
    <name type="scientific">Dickeya chrysanthemi</name>
    <name type="common">Pectobacterium chrysanthemi</name>
    <name type="synonym">Erwinia chrysanthemi</name>
    <dbReference type="NCBI Taxonomy" id="556"/>
    <lineage>
        <taxon>Bacteria</taxon>
        <taxon>Pseudomonadati</taxon>
        <taxon>Pseudomonadota</taxon>
        <taxon>Gammaproteobacteria</taxon>
        <taxon>Enterobacterales</taxon>
        <taxon>Pectobacteriaceae</taxon>
        <taxon>Dickeya</taxon>
    </lineage>
</organism>
<evidence type="ECO:0000313" key="1">
    <source>
        <dbReference type="EMBL" id="MEI7062224.1"/>
    </source>
</evidence>